<keyword evidence="1" id="KW-0472">Membrane</keyword>
<keyword evidence="2" id="KW-0614">Plasmid</keyword>
<feature type="transmembrane region" description="Helical" evidence="1">
    <location>
        <begin position="21"/>
        <end position="40"/>
    </location>
</feature>
<feature type="transmembrane region" description="Helical" evidence="1">
    <location>
        <begin position="273"/>
        <end position="290"/>
    </location>
</feature>
<gene>
    <name evidence="2" type="ORF">JWJ88_13040</name>
</gene>
<keyword evidence="1" id="KW-1133">Transmembrane helix</keyword>
<feature type="transmembrane region" description="Helical" evidence="1">
    <location>
        <begin position="166"/>
        <end position="195"/>
    </location>
</feature>
<proteinExistence type="predicted"/>
<evidence type="ECO:0000313" key="3">
    <source>
        <dbReference type="Proteomes" id="UP000663629"/>
    </source>
</evidence>
<dbReference type="Proteomes" id="UP000663629">
    <property type="component" value="Plasmid p1"/>
</dbReference>
<dbReference type="EMBL" id="CP070369">
    <property type="protein sequence ID" value="QRZ14408.1"/>
    <property type="molecule type" value="Genomic_DNA"/>
</dbReference>
<accession>A0ABX7JJK9</accession>
<evidence type="ECO:0008006" key="4">
    <source>
        <dbReference type="Google" id="ProtNLM"/>
    </source>
</evidence>
<keyword evidence="1" id="KW-0812">Transmembrane</keyword>
<geneLocation type="plasmid" evidence="2 3">
    <name>p1</name>
</geneLocation>
<evidence type="ECO:0000256" key="1">
    <source>
        <dbReference type="SAM" id="Phobius"/>
    </source>
</evidence>
<dbReference type="RefSeq" id="WP_205295385.1">
    <property type="nucleotide sequence ID" value="NZ_CP070369.1"/>
</dbReference>
<name>A0ABX7JJK9_9RHOB</name>
<sequence>MSVLSPSYTFASRGPALFRRAMIGLWLLSAPILCVLYLKVEPSPDQAQFDYMGWMATQGHPFYAGSFDMNWPGGMLLHLAAVRLFGAAPWAWHLADFLLMQAATIAAAVFLWRAGFRLAPVIALVLYPPIYVTAGGWMAGQRDIVAMGLLIIACCAMLVPASRERWALFCAGLLVACAVMIRPTYLSVLAGLLILEAMPRTWVQQPRRHGPGARLAAIAAGFALVVLAVVTWALAVGNLDDWYQQSVLFTSQVYADEAPMDMVQTLVVLFTQWWHWLTLCGLVGLGLWIMRDRGIGYPLVLGLAAAIMLSYFVQGKGFGYHIAGFLPLLVMLTAVALDQVFERMRGATSPWRQGAFGGALLAMALLVVAGTGAKLAGNAHLLGDFRSNGISPVTGGYDISAADQARMVQIIRSQSAPQDRMVQYGTAYQIPYLAQRLPAHRFITPAIELIRPDFPLYDDWMAEIRAGLNTHQPRFILILDPALAQAQAEPADKPALAALHLYMADDYQVAMQGEFGTLFERAAD</sequence>
<feature type="transmembrane region" description="Helical" evidence="1">
    <location>
        <begin position="295"/>
        <end position="312"/>
    </location>
</feature>
<keyword evidence="3" id="KW-1185">Reference proteome</keyword>
<feature type="transmembrane region" description="Helical" evidence="1">
    <location>
        <begin position="318"/>
        <end position="337"/>
    </location>
</feature>
<protein>
    <recommendedName>
        <fullName evidence="4">Glycosyltransferase RgtA/B/C/D-like domain-containing protein</fullName>
    </recommendedName>
</protein>
<feature type="transmembrane region" description="Helical" evidence="1">
    <location>
        <begin position="358"/>
        <end position="377"/>
    </location>
</feature>
<evidence type="ECO:0000313" key="2">
    <source>
        <dbReference type="EMBL" id="QRZ14408.1"/>
    </source>
</evidence>
<feature type="transmembrane region" description="Helical" evidence="1">
    <location>
        <begin position="118"/>
        <end position="137"/>
    </location>
</feature>
<organism evidence="2 3">
    <name type="scientific">Paracoccus methylovorus</name>
    <dbReference type="NCBI Taxonomy" id="2812658"/>
    <lineage>
        <taxon>Bacteria</taxon>
        <taxon>Pseudomonadati</taxon>
        <taxon>Pseudomonadota</taxon>
        <taxon>Alphaproteobacteria</taxon>
        <taxon>Rhodobacterales</taxon>
        <taxon>Paracoccaceae</taxon>
        <taxon>Paracoccus</taxon>
    </lineage>
</organism>
<feature type="transmembrane region" description="Helical" evidence="1">
    <location>
        <begin position="94"/>
        <end position="112"/>
    </location>
</feature>
<feature type="transmembrane region" description="Helical" evidence="1">
    <location>
        <begin position="144"/>
        <end position="160"/>
    </location>
</feature>
<feature type="transmembrane region" description="Helical" evidence="1">
    <location>
        <begin position="215"/>
        <end position="235"/>
    </location>
</feature>
<reference evidence="2 3" key="1">
    <citation type="submission" date="2021-02" db="EMBL/GenBank/DDBJ databases">
        <title>Paracoccus methylovroum sp.nov., a new methanol and methylamine utilizing methylotrophic denitrifer.</title>
        <authorList>
            <person name="Timsy T."/>
            <person name="Behrendt U."/>
            <person name="Ulrich A."/>
            <person name="Spanner T."/>
            <person name="Foesel B.U."/>
            <person name="Horn M.A."/>
            <person name="Kolb S."/>
        </authorList>
    </citation>
    <scope>NUCLEOTIDE SEQUENCE [LARGE SCALE GENOMIC DNA]</scope>
    <source>
        <strain evidence="2 3">H4-D09</strain>
        <plasmid evidence="2 3">p1</plasmid>
    </source>
</reference>